<feature type="region of interest" description="Disordered" evidence="1">
    <location>
        <begin position="171"/>
        <end position="262"/>
    </location>
</feature>
<accession>A0A836IF45</accession>
<feature type="compositionally biased region" description="Polar residues" evidence="1">
    <location>
        <begin position="253"/>
        <end position="262"/>
    </location>
</feature>
<evidence type="ECO:0000313" key="3">
    <source>
        <dbReference type="Proteomes" id="UP000674318"/>
    </source>
</evidence>
<keyword evidence="3" id="KW-1185">Reference proteome</keyword>
<dbReference type="EMBL" id="JAFJZO010000032">
    <property type="protein sequence ID" value="KAG5496211.1"/>
    <property type="molecule type" value="Genomic_DNA"/>
</dbReference>
<dbReference type="RefSeq" id="XP_067754694.1">
    <property type="nucleotide sequence ID" value="XM_067898537.1"/>
</dbReference>
<dbReference type="KEGG" id="phet:94288614"/>
<evidence type="ECO:0000256" key="1">
    <source>
        <dbReference type="SAM" id="MobiDB-lite"/>
    </source>
</evidence>
<name>A0A836IF45_9TRYP</name>
<sequence length="398" mass="44567">MEAPRPAVGDGLVTLPADELRVSLQHILGALRFFSDICSKERRVLEDQRQHILVLLSKLEKRDIPSHSPPWTGWRRQTLLSPASAISEDSHDESFFVPVHHREPPDARSSAAEDSTHLSVAEVGDLHPTTRSHPVDRCLLASLFSQASPNSVTPPQSSSCPCVRHPNARLTDVDEERVDRPDSEKCSGQYPEATVPRKTPRLATSSPHSLSPRPFTARTGLEGHYYSPKGSQRCPEAEGALKPRGPWHRGPSRRTTNQQSHRCTADLTGRRSFWINVWPCFGDTAVARAQHPIRVLVQGRYHYFEDVLEKAAKLTDCKPASHCFYTPDGCPIRDVKDLVSENHYLLFPSGGLYRKHSIPTALLWLLYTDARHIVESSYVKKSLRAKDVMVDASTSQYA</sequence>
<dbReference type="OrthoDB" id="260969at2759"/>
<proteinExistence type="predicted"/>
<dbReference type="GeneID" id="94288614"/>
<evidence type="ECO:0000313" key="2">
    <source>
        <dbReference type="EMBL" id="KAG5496211.1"/>
    </source>
</evidence>
<dbReference type="AlphaFoldDB" id="A0A836IF45"/>
<dbReference type="Proteomes" id="UP000674318">
    <property type="component" value="Chromosome 32"/>
</dbReference>
<reference evidence="2 3" key="1">
    <citation type="submission" date="2021-02" db="EMBL/GenBank/DDBJ databases">
        <title>Porcisia hertigi Genome sequencing and assembly.</title>
        <authorList>
            <person name="Almutairi H."/>
            <person name="Gatherer D."/>
        </authorList>
    </citation>
    <scope>NUCLEOTIDE SEQUENCE [LARGE SCALE GENOMIC DNA]</scope>
    <source>
        <strain evidence="2 3">C119</strain>
    </source>
</reference>
<organism evidence="2 3">
    <name type="scientific">Porcisia hertigi</name>
    <dbReference type="NCBI Taxonomy" id="2761500"/>
    <lineage>
        <taxon>Eukaryota</taxon>
        <taxon>Discoba</taxon>
        <taxon>Euglenozoa</taxon>
        <taxon>Kinetoplastea</taxon>
        <taxon>Metakinetoplastina</taxon>
        <taxon>Trypanosomatida</taxon>
        <taxon>Trypanosomatidae</taxon>
        <taxon>Leishmaniinae</taxon>
        <taxon>Porcisia</taxon>
    </lineage>
</organism>
<protein>
    <submittedName>
        <fullName evidence="2">Uncharacterized protein</fullName>
    </submittedName>
</protein>
<comment type="caution">
    <text evidence="2">The sequence shown here is derived from an EMBL/GenBank/DDBJ whole genome shotgun (WGS) entry which is preliminary data.</text>
</comment>
<gene>
    <name evidence="2" type="ORF">JKF63_02512</name>
</gene>